<dbReference type="Proteomes" id="UP000499080">
    <property type="component" value="Unassembled WGS sequence"/>
</dbReference>
<comment type="caution">
    <text evidence="2">The sequence shown here is derived from an EMBL/GenBank/DDBJ whole genome shotgun (WGS) entry which is preliminary data.</text>
</comment>
<keyword evidence="3" id="KW-1185">Reference proteome</keyword>
<dbReference type="EMBL" id="BGPR01001308">
    <property type="protein sequence ID" value="GBM50728.1"/>
    <property type="molecule type" value="Genomic_DNA"/>
</dbReference>
<dbReference type="AlphaFoldDB" id="A0A4Y2GDQ0"/>
<evidence type="ECO:0000256" key="1">
    <source>
        <dbReference type="SAM" id="MobiDB-lite"/>
    </source>
</evidence>
<proteinExistence type="predicted"/>
<feature type="compositionally biased region" description="Polar residues" evidence="1">
    <location>
        <begin position="83"/>
        <end position="93"/>
    </location>
</feature>
<evidence type="ECO:0000313" key="3">
    <source>
        <dbReference type="Proteomes" id="UP000499080"/>
    </source>
</evidence>
<name>A0A4Y2GDQ0_ARAVE</name>
<reference evidence="2 3" key="1">
    <citation type="journal article" date="2019" name="Sci. Rep.">
        <title>Orb-weaving spider Araneus ventricosus genome elucidates the spidroin gene catalogue.</title>
        <authorList>
            <person name="Kono N."/>
            <person name="Nakamura H."/>
            <person name="Ohtoshi R."/>
            <person name="Moran D.A.P."/>
            <person name="Shinohara A."/>
            <person name="Yoshida Y."/>
            <person name="Fujiwara M."/>
            <person name="Mori M."/>
            <person name="Tomita M."/>
            <person name="Arakawa K."/>
        </authorList>
    </citation>
    <scope>NUCLEOTIDE SEQUENCE [LARGE SCALE GENOMIC DNA]</scope>
</reference>
<evidence type="ECO:0000313" key="2">
    <source>
        <dbReference type="EMBL" id="GBM50728.1"/>
    </source>
</evidence>
<sequence>MEFLLHGKEKPIDEVENLTNLEQIIRSDGIQKNLKSKTQFADSNLTPQYEGRCKTKYLPTLAPRFEARNETRNPPAWGKRSLSGRNSATLSLV</sequence>
<gene>
    <name evidence="2" type="ORF">AVEN_111033_1</name>
</gene>
<feature type="region of interest" description="Disordered" evidence="1">
    <location>
        <begin position="65"/>
        <end position="93"/>
    </location>
</feature>
<organism evidence="2 3">
    <name type="scientific">Araneus ventricosus</name>
    <name type="common">Orbweaver spider</name>
    <name type="synonym">Epeira ventricosa</name>
    <dbReference type="NCBI Taxonomy" id="182803"/>
    <lineage>
        <taxon>Eukaryota</taxon>
        <taxon>Metazoa</taxon>
        <taxon>Ecdysozoa</taxon>
        <taxon>Arthropoda</taxon>
        <taxon>Chelicerata</taxon>
        <taxon>Arachnida</taxon>
        <taxon>Araneae</taxon>
        <taxon>Araneomorphae</taxon>
        <taxon>Entelegynae</taxon>
        <taxon>Araneoidea</taxon>
        <taxon>Araneidae</taxon>
        <taxon>Araneus</taxon>
    </lineage>
</organism>
<accession>A0A4Y2GDQ0</accession>
<protein>
    <submittedName>
        <fullName evidence="2">Uncharacterized protein</fullName>
    </submittedName>
</protein>